<proteinExistence type="predicted"/>
<keyword evidence="2" id="KW-1185">Reference proteome</keyword>
<name>A0ACC2I489_9PLEO</name>
<organism evidence="1 2">
    <name type="scientific">Boeremia exigua</name>
    <dbReference type="NCBI Taxonomy" id="749465"/>
    <lineage>
        <taxon>Eukaryota</taxon>
        <taxon>Fungi</taxon>
        <taxon>Dikarya</taxon>
        <taxon>Ascomycota</taxon>
        <taxon>Pezizomycotina</taxon>
        <taxon>Dothideomycetes</taxon>
        <taxon>Pleosporomycetidae</taxon>
        <taxon>Pleosporales</taxon>
        <taxon>Pleosporineae</taxon>
        <taxon>Didymellaceae</taxon>
        <taxon>Boeremia</taxon>
    </lineage>
</organism>
<sequence>MGQTSVRVAQRQGLIVRYGGLGRAERFARLLRQRRLARNCVRNQHGARGGASTAGQNGLSLRNCAVLITQRVLLFVYSRKYQSRGGTEPTARRQRPVAISTDCTSRPKRSFSSRDILARGLVLMLISRAPHGQSAVKEGHSGGQTEH</sequence>
<reference evidence="1" key="1">
    <citation type="submission" date="2022-11" db="EMBL/GenBank/DDBJ databases">
        <title>Genome Sequence of Boeremia exigua.</title>
        <authorList>
            <person name="Buettner E."/>
        </authorList>
    </citation>
    <scope>NUCLEOTIDE SEQUENCE</scope>
    <source>
        <strain evidence="1">CU02</strain>
    </source>
</reference>
<accession>A0ACC2I489</accession>
<evidence type="ECO:0000313" key="1">
    <source>
        <dbReference type="EMBL" id="KAJ8110152.1"/>
    </source>
</evidence>
<dbReference type="EMBL" id="JAPHNI010000530">
    <property type="protein sequence ID" value="KAJ8110152.1"/>
    <property type="molecule type" value="Genomic_DNA"/>
</dbReference>
<gene>
    <name evidence="1" type="ORF">OPT61_g6926</name>
</gene>
<protein>
    <submittedName>
        <fullName evidence="1">Uncharacterized protein</fullName>
    </submittedName>
</protein>
<evidence type="ECO:0000313" key="2">
    <source>
        <dbReference type="Proteomes" id="UP001153331"/>
    </source>
</evidence>
<dbReference type="Proteomes" id="UP001153331">
    <property type="component" value="Unassembled WGS sequence"/>
</dbReference>
<comment type="caution">
    <text evidence="1">The sequence shown here is derived from an EMBL/GenBank/DDBJ whole genome shotgun (WGS) entry which is preliminary data.</text>
</comment>